<evidence type="ECO:0000313" key="1">
    <source>
        <dbReference type="EMBL" id="ASN06461.1"/>
    </source>
</evidence>
<dbReference type="PANTHER" id="PTHR35586">
    <property type="entry name" value="SLL1691 PROTEIN"/>
    <property type="match status" value="1"/>
</dbReference>
<proteinExistence type="predicted"/>
<name>A0A221MFQ5_9BACI</name>
<sequence>MSLAMIVREDHKPYVHHDQLFKQLIHTFFAEFLDEFFPEVHDHIDFSTVKPLSEEMFTDLHKGESRRADIVIESKLKEQDTLIIIHVEPQSYTQPNFHERMYQYFSMLYNKYRKPILPIAIFSYDENYNERNEFMMDFPFFHVLSFNFMMLELRKMNWRDYITSNNPVAAALLSKMGYTEDEKIQVKKEFLRMLVKMEIDPARSELLNGFFETYLSLNKTEEEKLMEEINQLSQDESERILKLPNSWREKGIQEEKEKIALEMLKEGLSIELIAKVTHLGLDEIEELKRKL</sequence>
<organism evidence="1 2">
    <name type="scientific">Virgibacillus necropolis</name>
    <dbReference type="NCBI Taxonomy" id="163877"/>
    <lineage>
        <taxon>Bacteria</taxon>
        <taxon>Bacillati</taxon>
        <taxon>Bacillota</taxon>
        <taxon>Bacilli</taxon>
        <taxon>Bacillales</taxon>
        <taxon>Bacillaceae</taxon>
        <taxon>Virgibacillus</taxon>
    </lineage>
</organism>
<gene>
    <name evidence="1" type="ORF">CFK40_16285</name>
</gene>
<keyword evidence="2" id="KW-1185">Reference proteome</keyword>
<dbReference type="OrthoDB" id="419816at2"/>
<dbReference type="RefSeq" id="WP_089533459.1">
    <property type="nucleotide sequence ID" value="NZ_CP022437.1"/>
</dbReference>
<dbReference type="PANTHER" id="PTHR35586:SF1">
    <property type="entry name" value="SLL1691 PROTEIN"/>
    <property type="match status" value="1"/>
</dbReference>
<accession>A0A221MFQ5</accession>
<dbReference type="EMBL" id="CP022437">
    <property type="protein sequence ID" value="ASN06461.1"/>
    <property type="molecule type" value="Genomic_DNA"/>
</dbReference>
<dbReference type="AlphaFoldDB" id="A0A221MFQ5"/>
<reference evidence="1 2" key="1">
    <citation type="journal article" date="2003" name="Int. J. Syst. Evol. Microbiol.">
        <title>Virgibacillus carmonensis sp. nov., Virgibacillus necropolis sp. nov. and Virgibacillus picturae sp. nov., three novel species isolated from deteriorated mural paintings, transfer of the species of the genus salibacillus to Virgibacillus, as Virgibacillus marismortui comb. nov. and Virgibacillus salexigens comb. nov., and emended description of the genus Virgibacillus.</title>
        <authorList>
            <person name="Heyrman J."/>
            <person name="Logan N.A."/>
            <person name="Busse H.J."/>
            <person name="Balcaen A."/>
            <person name="Lebbe L."/>
            <person name="Rodriguez-Diaz M."/>
            <person name="Swings J."/>
            <person name="De Vos P."/>
        </authorList>
    </citation>
    <scope>NUCLEOTIDE SEQUENCE [LARGE SCALE GENOMIC DNA]</scope>
    <source>
        <strain evidence="1 2">LMG 19488</strain>
    </source>
</reference>
<protein>
    <submittedName>
        <fullName evidence="1">Transposase</fullName>
    </submittedName>
</protein>
<evidence type="ECO:0000313" key="2">
    <source>
        <dbReference type="Proteomes" id="UP000204391"/>
    </source>
</evidence>
<dbReference type="KEGG" id="vne:CFK40_16285"/>
<dbReference type="Proteomes" id="UP000204391">
    <property type="component" value="Chromosome"/>
</dbReference>